<protein>
    <submittedName>
        <fullName evidence="2">Uncharacterized protein</fullName>
    </submittedName>
</protein>
<dbReference type="EMBL" id="JAYMYQ010000005">
    <property type="protein sequence ID" value="KAK7328629.1"/>
    <property type="molecule type" value="Genomic_DNA"/>
</dbReference>
<organism evidence="2 3">
    <name type="scientific">Canavalia gladiata</name>
    <name type="common">Sword bean</name>
    <name type="synonym">Dolichos gladiatus</name>
    <dbReference type="NCBI Taxonomy" id="3824"/>
    <lineage>
        <taxon>Eukaryota</taxon>
        <taxon>Viridiplantae</taxon>
        <taxon>Streptophyta</taxon>
        <taxon>Embryophyta</taxon>
        <taxon>Tracheophyta</taxon>
        <taxon>Spermatophyta</taxon>
        <taxon>Magnoliopsida</taxon>
        <taxon>eudicotyledons</taxon>
        <taxon>Gunneridae</taxon>
        <taxon>Pentapetalae</taxon>
        <taxon>rosids</taxon>
        <taxon>fabids</taxon>
        <taxon>Fabales</taxon>
        <taxon>Fabaceae</taxon>
        <taxon>Papilionoideae</taxon>
        <taxon>50 kb inversion clade</taxon>
        <taxon>NPAAA clade</taxon>
        <taxon>indigoferoid/millettioid clade</taxon>
        <taxon>Phaseoleae</taxon>
        <taxon>Canavalia</taxon>
    </lineage>
</organism>
<evidence type="ECO:0000313" key="3">
    <source>
        <dbReference type="Proteomes" id="UP001367508"/>
    </source>
</evidence>
<evidence type="ECO:0000256" key="1">
    <source>
        <dbReference type="SAM" id="MobiDB-lite"/>
    </source>
</evidence>
<comment type="caution">
    <text evidence="2">The sequence shown here is derived from an EMBL/GenBank/DDBJ whole genome shotgun (WGS) entry which is preliminary data.</text>
</comment>
<evidence type="ECO:0000313" key="2">
    <source>
        <dbReference type="EMBL" id="KAK7328629.1"/>
    </source>
</evidence>
<feature type="region of interest" description="Disordered" evidence="1">
    <location>
        <begin position="1"/>
        <end position="24"/>
    </location>
</feature>
<name>A0AAN9L6L1_CANGL</name>
<keyword evidence="3" id="KW-1185">Reference proteome</keyword>
<proteinExistence type="predicted"/>
<dbReference type="AlphaFoldDB" id="A0AAN9L6L1"/>
<accession>A0AAN9L6L1</accession>
<dbReference type="Proteomes" id="UP001367508">
    <property type="component" value="Unassembled WGS sequence"/>
</dbReference>
<reference evidence="2 3" key="1">
    <citation type="submission" date="2024-01" db="EMBL/GenBank/DDBJ databases">
        <title>The genomes of 5 underutilized Papilionoideae crops provide insights into root nodulation and disease resistanc.</title>
        <authorList>
            <person name="Jiang F."/>
        </authorList>
    </citation>
    <scope>NUCLEOTIDE SEQUENCE [LARGE SCALE GENOMIC DNA]</scope>
    <source>
        <strain evidence="2">LVBAO_FW01</strain>
        <tissue evidence="2">Leaves</tissue>
    </source>
</reference>
<sequence>MPTSSLLNPLFSSPTPSAIPEPNPLPTPFISGSSVKSRSMIFEPVMKDGVFQFGCFVNNKDASYPSISFVNRMNRDFLIITHKVPSYTLAFECLLE</sequence>
<feature type="compositionally biased region" description="Polar residues" evidence="1">
    <location>
        <begin position="1"/>
        <end position="16"/>
    </location>
</feature>
<gene>
    <name evidence="2" type="ORF">VNO77_22743</name>
</gene>